<sequence length="201" mass="22828">MAKIQKGDFGYINSQKKKRVAITILMFAIPVIIFLTGLYITHTRKNMFTLVAILGCLPASKFAVNMIMIWLQKPITQKQYDEIAAHVKDMTVIYEATVSAYEKNTPFVCMVISGLNVVGFTQSPKSDPSFAEQHIKKILQGNGFRANVKIFTDQKQFLRRVDELYPDHLEKEAQVPFTPDERYPNATRNELVKAVILAISI</sequence>
<reference evidence="2 3" key="1">
    <citation type="submission" date="2020-08" db="EMBL/GenBank/DDBJ databases">
        <title>Genome public.</title>
        <authorList>
            <person name="Liu C."/>
            <person name="Sun Q."/>
        </authorList>
    </citation>
    <scope>NUCLEOTIDE SEQUENCE [LARGE SCALE GENOMIC DNA]</scope>
    <source>
        <strain evidence="2 3">NSJ-46</strain>
    </source>
</reference>
<feature type="transmembrane region" description="Helical" evidence="1">
    <location>
        <begin position="20"/>
        <end position="41"/>
    </location>
</feature>
<organism evidence="2 3">
    <name type="scientific">Jingyaoa shaoxingensis</name>
    <dbReference type="NCBI Taxonomy" id="2763671"/>
    <lineage>
        <taxon>Bacteria</taxon>
        <taxon>Bacillati</taxon>
        <taxon>Bacillota</taxon>
        <taxon>Clostridia</taxon>
        <taxon>Lachnospirales</taxon>
        <taxon>Lachnospiraceae</taxon>
        <taxon>Jingyaoa</taxon>
    </lineage>
</organism>
<feature type="transmembrane region" description="Helical" evidence="1">
    <location>
        <begin position="47"/>
        <end position="71"/>
    </location>
</feature>
<evidence type="ECO:0000313" key="3">
    <source>
        <dbReference type="Proteomes" id="UP000657421"/>
    </source>
</evidence>
<gene>
    <name evidence="2" type="ORF">H8716_11900</name>
</gene>
<accession>A0ABR7NBL3</accession>
<keyword evidence="1" id="KW-0472">Membrane</keyword>
<name>A0ABR7NBL3_9FIRM</name>
<keyword evidence="1" id="KW-0812">Transmembrane</keyword>
<evidence type="ECO:0000256" key="1">
    <source>
        <dbReference type="SAM" id="Phobius"/>
    </source>
</evidence>
<protein>
    <submittedName>
        <fullName evidence="2">Uncharacterized protein</fullName>
    </submittedName>
</protein>
<proteinExistence type="predicted"/>
<keyword evidence="1" id="KW-1133">Transmembrane helix</keyword>
<keyword evidence="3" id="KW-1185">Reference proteome</keyword>
<dbReference type="Proteomes" id="UP000657421">
    <property type="component" value="Unassembled WGS sequence"/>
</dbReference>
<comment type="caution">
    <text evidence="2">The sequence shown here is derived from an EMBL/GenBank/DDBJ whole genome shotgun (WGS) entry which is preliminary data.</text>
</comment>
<evidence type="ECO:0000313" key="2">
    <source>
        <dbReference type="EMBL" id="MBC8573780.1"/>
    </source>
</evidence>
<dbReference type="RefSeq" id="WP_249309074.1">
    <property type="nucleotide sequence ID" value="NZ_JACRSZ010000012.1"/>
</dbReference>
<dbReference type="EMBL" id="JACRSZ010000012">
    <property type="protein sequence ID" value="MBC8573780.1"/>
    <property type="molecule type" value="Genomic_DNA"/>
</dbReference>